<name>A0A0D4CKP0_LIMMU</name>
<dbReference type="STRING" id="1130798.LBLM1_06660"/>
<evidence type="ECO:0000313" key="5">
    <source>
        <dbReference type="Proteomes" id="UP000003645"/>
    </source>
</evidence>
<dbReference type="AlphaFoldDB" id="A0A0D4CKP0"/>
<dbReference type="SUPFAM" id="SSF54106">
    <property type="entry name" value="LysM domain"/>
    <property type="match status" value="1"/>
</dbReference>
<feature type="region of interest" description="Disordered" evidence="1">
    <location>
        <begin position="77"/>
        <end position="156"/>
    </location>
</feature>
<reference evidence="4 5" key="1">
    <citation type="journal article" date="2012" name="J. Bacteriol.">
        <title>Genome sequence of Lactobacillus mucosae LM1, isolated from piglet feces.</title>
        <authorList>
            <person name="Lee J.H."/>
            <person name="Valeriano V.D."/>
            <person name="Shin Y.R."/>
            <person name="Chae J.P."/>
            <person name="Kim G.B."/>
            <person name="Ham J.S."/>
            <person name="Chun J."/>
            <person name="Kang D.K."/>
        </authorList>
    </citation>
    <scope>NUCLEOTIDE SEQUENCE [LARGE SCALE GENOMIC DNA]</scope>
    <source>
        <strain evidence="4 5">LM1</strain>
    </source>
</reference>
<accession>A0A0D4CKP0</accession>
<dbReference type="KEGG" id="lmu:LBLM1_06660"/>
<proteinExistence type="predicted"/>
<dbReference type="CDD" id="cd00118">
    <property type="entry name" value="LysM"/>
    <property type="match status" value="1"/>
</dbReference>
<dbReference type="Proteomes" id="UP000003645">
    <property type="component" value="Chromosome"/>
</dbReference>
<dbReference type="GeneID" id="57113963"/>
<dbReference type="InterPro" id="IPR036779">
    <property type="entry name" value="LysM_dom_sf"/>
</dbReference>
<dbReference type="Gene3D" id="3.10.350.10">
    <property type="entry name" value="LysM domain"/>
    <property type="match status" value="1"/>
</dbReference>
<feature type="compositionally biased region" description="Basic and acidic residues" evidence="1">
    <location>
        <begin position="1"/>
        <end position="21"/>
    </location>
</feature>
<keyword evidence="2" id="KW-1133">Transmembrane helix</keyword>
<organism evidence="4 5">
    <name type="scientific">Limosilactobacillus mucosae LM1</name>
    <dbReference type="NCBI Taxonomy" id="1130798"/>
    <lineage>
        <taxon>Bacteria</taxon>
        <taxon>Bacillati</taxon>
        <taxon>Bacillota</taxon>
        <taxon>Bacilli</taxon>
        <taxon>Lactobacillales</taxon>
        <taxon>Lactobacillaceae</taxon>
        <taxon>Limosilactobacillus</taxon>
    </lineage>
</organism>
<feature type="domain" description="LysM" evidence="3">
    <location>
        <begin position="153"/>
        <end position="197"/>
    </location>
</feature>
<dbReference type="OrthoDB" id="2152150at2"/>
<dbReference type="RefSeq" id="WP_045025415.1">
    <property type="nucleotide sequence ID" value="NZ_CP011013.1"/>
</dbReference>
<dbReference type="Pfam" id="PF01476">
    <property type="entry name" value="LysM"/>
    <property type="match status" value="1"/>
</dbReference>
<evidence type="ECO:0000313" key="4">
    <source>
        <dbReference type="EMBL" id="AJT50722.1"/>
    </source>
</evidence>
<keyword evidence="2" id="KW-0812">Transmembrane</keyword>
<feature type="compositionally biased region" description="Basic residues" evidence="1">
    <location>
        <begin position="89"/>
        <end position="103"/>
    </location>
</feature>
<protein>
    <submittedName>
        <fullName evidence="4">Peptidoglycan-binding protein LysM</fullName>
    </submittedName>
</protein>
<dbReference type="InterPro" id="IPR018392">
    <property type="entry name" value="LysM"/>
</dbReference>
<keyword evidence="2" id="KW-0472">Membrane</keyword>
<dbReference type="SMART" id="SM00257">
    <property type="entry name" value="LysM"/>
    <property type="match status" value="1"/>
</dbReference>
<sequence>MSERREDHRQEAGKLWDKTFEDNQDLDDSGHLSRTAHRKQSSHNSRITTILIVLIVILAATPIIYWVHHEQSFNHPQQTEKVAQSVSSKAKKASSHAKSKTKSKSSAAETAKTKTAKAKSSSQADSTSITSAQSSSSSSAAASTSSTSESGAKYTTVGSGQGIYRVATNNGLTVAELASLNNISPNTPLYPGQRLRVK</sequence>
<feature type="region of interest" description="Disordered" evidence="1">
    <location>
        <begin position="1"/>
        <end position="43"/>
    </location>
</feature>
<dbReference type="EMBL" id="CP011013">
    <property type="protein sequence ID" value="AJT50722.1"/>
    <property type="molecule type" value="Genomic_DNA"/>
</dbReference>
<evidence type="ECO:0000256" key="2">
    <source>
        <dbReference type="SAM" id="Phobius"/>
    </source>
</evidence>
<dbReference type="PROSITE" id="PS51782">
    <property type="entry name" value="LYSM"/>
    <property type="match status" value="1"/>
</dbReference>
<feature type="compositionally biased region" description="Low complexity" evidence="1">
    <location>
        <begin position="118"/>
        <end position="153"/>
    </location>
</feature>
<evidence type="ECO:0000259" key="3">
    <source>
        <dbReference type="PROSITE" id="PS51782"/>
    </source>
</evidence>
<evidence type="ECO:0000256" key="1">
    <source>
        <dbReference type="SAM" id="MobiDB-lite"/>
    </source>
</evidence>
<keyword evidence="5" id="KW-1185">Reference proteome</keyword>
<gene>
    <name evidence="4" type="ORF">LBLM1_06660</name>
</gene>
<feature type="transmembrane region" description="Helical" evidence="2">
    <location>
        <begin position="47"/>
        <end position="67"/>
    </location>
</feature>
<dbReference type="HOGENOM" id="CLU_109308_0_0_9"/>